<dbReference type="PANTHER" id="PTHR47926">
    <property type="entry name" value="PENTATRICOPEPTIDE REPEAT-CONTAINING PROTEIN"/>
    <property type="match status" value="1"/>
</dbReference>
<dbReference type="RefSeq" id="XP_021853614.2">
    <property type="nucleotide sequence ID" value="XM_021997922.2"/>
</dbReference>
<dbReference type="KEGG" id="soe:110793082"/>
<evidence type="ECO:0000256" key="2">
    <source>
        <dbReference type="PROSITE-ProRule" id="PRU00708"/>
    </source>
</evidence>
<dbReference type="NCBIfam" id="TIGR00756">
    <property type="entry name" value="PPR"/>
    <property type="match status" value="4"/>
</dbReference>
<dbReference type="InterPro" id="IPR002885">
    <property type="entry name" value="PPR_rpt"/>
</dbReference>
<evidence type="ECO:0000313" key="4">
    <source>
        <dbReference type="RefSeq" id="XP_021853609.2"/>
    </source>
</evidence>
<name>A0A9R0K0T0_SPIOL</name>
<dbReference type="InterPro" id="IPR046960">
    <property type="entry name" value="PPR_At4g14850-like_plant"/>
</dbReference>
<proteinExistence type="predicted"/>
<dbReference type="PANTHER" id="PTHR47926:SF527">
    <property type="entry name" value="PENTATRICOPEPTIDE REPEAT-CONTAINING PROTEIN"/>
    <property type="match status" value="1"/>
</dbReference>
<accession>A0A9R0K0T0</accession>
<feature type="repeat" description="PPR" evidence="2">
    <location>
        <begin position="620"/>
        <end position="654"/>
    </location>
</feature>
<evidence type="ECO:0000313" key="3">
    <source>
        <dbReference type="Proteomes" id="UP000813463"/>
    </source>
</evidence>
<feature type="repeat" description="PPR" evidence="2">
    <location>
        <begin position="488"/>
        <end position="522"/>
    </location>
</feature>
<dbReference type="GeneID" id="110793082"/>
<feature type="repeat" description="PPR" evidence="2">
    <location>
        <begin position="113"/>
        <end position="147"/>
    </location>
</feature>
<dbReference type="SUPFAM" id="SSF48452">
    <property type="entry name" value="TPR-like"/>
    <property type="match status" value="1"/>
</dbReference>
<dbReference type="RefSeq" id="XP_021853613.2">
    <property type="nucleotide sequence ID" value="XM_021997921.2"/>
</dbReference>
<evidence type="ECO:0000313" key="5">
    <source>
        <dbReference type="RefSeq" id="XP_021853611.2"/>
    </source>
</evidence>
<dbReference type="RefSeq" id="XP_021853611.2">
    <property type="nucleotide sequence ID" value="XM_021997919.2"/>
</dbReference>
<dbReference type="InterPro" id="IPR011990">
    <property type="entry name" value="TPR-like_helical_dom_sf"/>
</dbReference>
<dbReference type="Pfam" id="PF13041">
    <property type="entry name" value="PPR_2"/>
    <property type="match status" value="4"/>
</dbReference>
<dbReference type="GO" id="GO:0009451">
    <property type="term" value="P:RNA modification"/>
    <property type="evidence" value="ECO:0007669"/>
    <property type="project" value="InterPro"/>
</dbReference>
<dbReference type="RefSeq" id="XP_021853612.2">
    <property type="nucleotide sequence ID" value="XM_021997920.2"/>
</dbReference>
<dbReference type="Gene3D" id="1.25.40.10">
    <property type="entry name" value="Tetratricopeptide repeat domain"/>
    <property type="match status" value="6"/>
</dbReference>
<protein>
    <submittedName>
        <fullName evidence="4 5">Pentatricopeptide repeat-containing protein At4g39530</fullName>
    </submittedName>
</protein>
<feature type="repeat" description="PPR" evidence="2">
    <location>
        <begin position="418"/>
        <end position="452"/>
    </location>
</feature>
<feature type="repeat" description="PPR" evidence="2">
    <location>
        <begin position="317"/>
        <end position="351"/>
    </location>
</feature>
<sequence length="846" mass="95289">MRNHHASTCLRLCCKRIGIQSSSLSTLSSEIIFKTHFISSRKLQIARRKYVHILQLPNFSEKPVFYYKQIHGHLLVSGLGYDVFLGNILMHWYSKLGCIQYVRNLFDKMPKRNLISWSTMVTAYAQHGFSEEGLRVFSECRRSCVENPNEYVLASVIRACVQLGGFAQGAQVHGFVIRSGLSDNVYVGTSLTEFYVKLGHIVDARMVFDELKEKSLFTWTVMMTGYVRSGRSDVSLMLFYQLMRDSNVVPDRYVLSSVLNACSMLQYLGGGKQIHAYVFKKGMELDVSVMNVLVDFYVKCGSVISGRKLFHQINAKDVISWTTMIAGYMQNSFHDEALLLFQEMNRFGRKLDEFVCSSILNSCGSLEALFPGQQVHAYIIKVNLESDEYVRNGLIDMYSKCSSLVDARRAFDSVNQNNVVSYNAMIEGYSNLGKISEALYLFHEMRINLLNPNLLTFVSILGVAASLCFLELSKQIHGLIIKLGVSINLFASSALIDVYCKCNFLEEARLVFNEINEKDVVVWNALLFGYTQQMENEEALNLYSHLQVSGNKANEFTFVAMLTAASNLASLRHGQQFHNQLIKSAFDTDAFVTNSLLDMYAKCGCLQDANKLFNTTKWRDVACWNSMISTYANHGVAEKAVFLYEKMLQDGLQPNYVTFIGLLSACSHAGLIKSGLKHFDTMLNYGIEPGMEHYACMVSLFGRAGRLNDAKEFIEKMPVKPAAIVWRSLLSSCRATGDYELGAYAAEMAISSDPRDSGSYILLSNIYASKGMWTEVKKTRERMESNLVVKETGCSWIEINDKVNTFVSRNLSHCRADVIFSVLDILIKEMKGVSHEAETAPTLIDG</sequence>
<dbReference type="Pfam" id="PF20431">
    <property type="entry name" value="E_motif"/>
    <property type="match status" value="1"/>
</dbReference>
<dbReference type="AlphaFoldDB" id="A0A9R0K0T0"/>
<evidence type="ECO:0000313" key="8">
    <source>
        <dbReference type="RefSeq" id="XP_021853614.2"/>
    </source>
</evidence>
<gene>
    <name evidence="4 5 6 7 8" type="primary">LOC110793082</name>
</gene>
<organism evidence="3 7">
    <name type="scientific">Spinacia oleracea</name>
    <name type="common">Spinach</name>
    <dbReference type="NCBI Taxonomy" id="3562"/>
    <lineage>
        <taxon>Eukaryota</taxon>
        <taxon>Viridiplantae</taxon>
        <taxon>Streptophyta</taxon>
        <taxon>Embryophyta</taxon>
        <taxon>Tracheophyta</taxon>
        <taxon>Spermatophyta</taxon>
        <taxon>Magnoliopsida</taxon>
        <taxon>eudicotyledons</taxon>
        <taxon>Gunneridae</taxon>
        <taxon>Pentapetalae</taxon>
        <taxon>Caryophyllales</taxon>
        <taxon>Chenopodiaceae</taxon>
        <taxon>Chenopodioideae</taxon>
        <taxon>Anserineae</taxon>
        <taxon>Spinacia</taxon>
    </lineage>
</organism>
<evidence type="ECO:0000313" key="7">
    <source>
        <dbReference type="RefSeq" id="XP_021853613.2"/>
    </source>
</evidence>
<feature type="repeat" description="PPR" evidence="2">
    <location>
        <begin position="215"/>
        <end position="250"/>
    </location>
</feature>
<dbReference type="Pfam" id="PF01535">
    <property type="entry name" value="PPR"/>
    <property type="match status" value="5"/>
</dbReference>
<dbReference type="Proteomes" id="UP000813463">
    <property type="component" value="Chromosome 3"/>
</dbReference>
<feature type="repeat" description="PPR" evidence="2">
    <location>
        <begin position="655"/>
        <end position="689"/>
    </location>
</feature>
<reference evidence="4 5" key="2">
    <citation type="submission" date="2025-05" db="UniProtKB">
        <authorList>
            <consortium name="RefSeq"/>
        </authorList>
    </citation>
    <scope>IDENTIFICATION</scope>
    <source>
        <tissue evidence="4 5">Leaf</tissue>
    </source>
</reference>
<keyword evidence="3" id="KW-1185">Reference proteome</keyword>
<evidence type="ECO:0000256" key="1">
    <source>
        <dbReference type="ARBA" id="ARBA00022737"/>
    </source>
</evidence>
<dbReference type="InterPro" id="IPR046848">
    <property type="entry name" value="E_motif"/>
</dbReference>
<reference evidence="3" key="1">
    <citation type="journal article" date="2021" name="Nat. Commun.">
        <title>Genomic analyses provide insights into spinach domestication and the genetic basis of agronomic traits.</title>
        <authorList>
            <person name="Cai X."/>
            <person name="Sun X."/>
            <person name="Xu C."/>
            <person name="Sun H."/>
            <person name="Wang X."/>
            <person name="Ge C."/>
            <person name="Zhang Z."/>
            <person name="Wang Q."/>
            <person name="Fei Z."/>
            <person name="Jiao C."/>
            <person name="Wang Q."/>
        </authorList>
    </citation>
    <scope>NUCLEOTIDE SEQUENCE [LARGE SCALE GENOMIC DNA]</scope>
    <source>
        <strain evidence="3">cv. Varoflay</strain>
    </source>
</reference>
<dbReference type="RefSeq" id="XP_021853609.2">
    <property type="nucleotide sequence ID" value="XM_021997917.2"/>
</dbReference>
<evidence type="ECO:0000313" key="6">
    <source>
        <dbReference type="RefSeq" id="XP_021853612.2"/>
    </source>
</evidence>
<dbReference type="GO" id="GO:0003723">
    <property type="term" value="F:RNA binding"/>
    <property type="evidence" value="ECO:0007669"/>
    <property type="project" value="InterPro"/>
</dbReference>
<keyword evidence="1" id="KW-0677">Repeat</keyword>
<dbReference type="PROSITE" id="PS51375">
    <property type="entry name" value="PPR"/>
    <property type="match status" value="7"/>
</dbReference>